<gene>
    <name evidence="1" type="ORF">E2605_03065</name>
</gene>
<comment type="caution">
    <text evidence="1">The sequence shown here is derived from an EMBL/GenBank/DDBJ whole genome shotgun (WGS) entry which is preliminary data.</text>
</comment>
<dbReference type="RefSeq" id="WP_134435453.1">
    <property type="nucleotide sequence ID" value="NZ_SOML01000001.1"/>
</dbReference>
<name>A0A4Y8LEY8_9BACT</name>
<reference evidence="1 2" key="1">
    <citation type="submission" date="2019-03" db="EMBL/GenBank/DDBJ databases">
        <title>San Antonio Military Medical Center submission to MRSN (WRAIR), pending publication.</title>
        <authorList>
            <person name="Blyth D.M."/>
            <person name="Mccarthy S.L."/>
            <person name="Schall S.E."/>
            <person name="Stam J.A."/>
            <person name="Ong A.C."/>
            <person name="Mcgann P.T."/>
        </authorList>
    </citation>
    <scope>NUCLEOTIDE SEQUENCE [LARGE SCALE GENOMIC DNA]</scope>
    <source>
        <strain evidence="1 2">MRSN571793</strain>
    </source>
</reference>
<keyword evidence="2" id="KW-1185">Reference proteome</keyword>
<dbReference type="OrthoDB" id="1305241at2"/>
<evidence type="ECO:0008006" key="3">
    <source>
        <dbReference type="Google" id="ProtNLM"/>
    </source>
</evidence>
<evidence type="ECO:0000313" key="2">
    <source>
        <dbReference type="Proteomes" id="UP000297861"/>
    </source>
</evidence>
<sequence length="405" mass="47316">MIGQELISKIIISLDQYLGINDIDTQDLINIDNNLEGAISRIKRILPSPIFIPFVNSLETIVLNNVDNFLNTPYTIPNNVYTIDFNQQIYEQKNRRFGYSDVNFGFVSSKIFFDCGNLIDFADPKYSIIWKQIEEYYAKCFLDGDNTSINILFDVIKHIDINKGFMLNKSPYPNNEMRQYSYIYLAYLNNSQSIFLSNDLKYNTTYLNSTFAYNDFKNYEQYFDIYDVINELNQAPDILNRFLRLYHALEYMVYRVYLVDLVSRIGSSKLFVREFISSAETMKKSEKESFVKNFKIIFDTDLSLIRSRLSGLITPSIRTFLEQKNIVKGFGIDIKKIAELIYGIRCCIVHNKESEYHITTSNSEDYSTIIPLIRKLLEIFEDLIIAKISANNNKINYPQSSINLY</sequence>
<dbReference type="AlphaFoldDB" id="A0A4Y8LEY8"/>
<proteinExistence type="predicted"/>
<evidence type="ECO:0000313" key="1">
    <source>
        <dbReference type="EMBL" id="TFD99076.1"/>
    </source>
</evidence>
<accession>A0A4Y8LEY8</accession>
<dbReference type="Proteomes" id="UP000297861">
    <property type="component" value="Unassembled WGS sequence"/>
</dbReference>
<protein>
    <recommendedName>
        <fullName evidence="3">Apea-like HEPN domain-containing protein</fullName>
    </recommendedName>
</protein>
<dbReference type="EMBL" id="SOML01000001">
    <property type="protein sequence ID" value="TFD99076.1"/>
    <property type="molecule type" value="Genomic_DNA"/>
</dbReference>
<organism evidence="1 2">
    <name type="scientific">Dysgonomonas capnocytophagoides</name>
    <dbReference type="NCBI Taxonomy" id="45254"/>
    <lineage>
        <taxon>Bacteria</taxon>
        <taxon>Pseudomonadati</taxon>
        <taxon>Bacteroidota</taxon>
        <taxon>Bacteroidia</taxon>
        <taxon>Bacteroidales</taxon>
        <taxon>Dysgonomonadaceae</taxon>
        <taxon>Dysgonomonas</taxon>
    </lineage>
</organism>